<reference evidence="1" key="1">
    <citation type="journal article" date="2019" name="bioRxiv">
        <title>The Genome of the Zebra Mussel, Dreissena polymorpha: A Resource for Invasive Species Research.</title>
        <authorList>
            <person name="McCartney M.A."/>
            <person name="Auch B."/>
            <person name="Kono T."/>
            <person name="Mallez S."/>
            <person name="Zhang Y."/>
            <person name="Obille A."/>
            <person name="Becker A."/>
            <person name="Abrahante J.E."/>
            <person name="Garbe J."/>
            <person name="Badalamenti J.P."/>
            <person name="Herman A."/>
            <person name="Mangelson H."/>
            <person name="Liachko I."/>
            <person name="Sullivan S."/>
            <person name="Sone E.D."/>
            <person name="Koren S."/>
            <person name="Silverstein K.A.T."/>
            <person name="Beckman K.B."/>
            <person name="Gohl D.M."/>
        </authorList>
    </citation>
    <scope>NUCLEOTIDE SEQUENCE</scope>
    <source>
        <strain evidence="1">Duluth1</strain>
        <tissue evidence="1">Whole animal</tissue>
    </source>
</reference>
<reference evidence="1" key="2">
    <citation type="submission" date="2020-11" db="EMBL/GenBank/DDBJ databases">
        <authorList>
            <person name="McCartney M.A."/>
            <person name="Auch B."/>
            <person name="Kono T."/>
            <person name="Mallez S."/>
            <person name="Becker A."/>
            <person name="Gohl D.M."/>
            <person name="Silverstein K.A.T."/>
            <person name="Koren S."/>
            <person name="Bechman K.B."/>
            <person name="Herman A."/>
            <person name="Abrahante J.E."/>
            <person name="Garbe J."/>
        </authorList>
    </citation>
    <scope>NUCLEOTIDE SEQUENCE</scope>
    <source>
        <strain evidence="1">Duluth1</strain>
        <tissue evidence="1">Whole animal</tissue>
    </source>
</reference>
<evidence type="ECO:0000313" key="2">
    <source>
        <dbReference type="Proteomes" id="UP000828390"/>
    </source>
</evidence>
<dbReference type="EMBL" id="JAIWYP010000014">
    <property type="protein sequence ID" value="KAH3711062.1"/>
    <property type="molecule type" value="Genomic_DNA"/>
</dbReference>
<dbReference type="AlphaFoldDB" id="A0A9D4BVR5"/>
<evidence type="ECO:0000313" key="1">
    <source>
        <dbReference type="EMBL" id="KAH3711062.1"/>
    </source>
</evidence>
<sequence>MQVHTPATHIMNPNAMNDLVWVEIHTIPRKLCASMNIRRDVPSMAIQRTYTSTRVSTRADRKASA</sequence>
<organism evidence="1 2">
    <name type="scientific">Dreissena polymorpha</name>
    <name type="common">Zebra mussel</name>
    <name type="synonym">Mytilus polymorpha</name>
    <dbReference type="NCBI Taxonomy" id="45954"/>
    <lineage>
        <taxon>Eukaryota</taxon>
        <taxon>Metazoa</taxon>
        <taxon>Spiralia</taxon>
        <taxon>Lophotrochozoa</taxon>
        <taxon>Mollusca</taxon>
        <taxon>Bivalvia</taxon>
        <taxon>Autobranchia</taxon>
        <taxon>Heteroconchia</taxon>
        <taxon>Euheterodonta</taxon>
        <taxon>Imparidentia</taxon>
        <taxon>Neoheterodontei</taxon>
        <taxon>Myida</taxon>
        <taxon>Dreissenoidea</taxon>
        <taxon>Dreissenidae</taxon>
        <taxon>Dreissena</taxon>
    </lineage>
</organism>
<gene>
    <name evidence="1" type="ORF">DPMN_070561</name>
</gene>
<proteinExistence type="predicted"/>
<protein>
    <submittedName>
        <fullName evidence="1">Uncharacterized protein</fullName>
    </submittedName>
</protein>
<keyword evidence="2" id="KW-1185">Reference proteome</keyword>
<accession>A0A9D4BVR5</accession>
<name>A0A9D4BVR5_DREPO</name>
<dbReference type="Proteomes" id="UP000828390">
    <property type="component" value="Unassembled WGS sequence"/>
</dbReference>
<comment type="caution">
    <text evidence="1">The sequence shown here is derived from an EMBL/GenBank/DDBJ whole genome shotgun (WGS) entry which is preliminary data.</text>
</comment>